<dbReference type="AlphaFoldDB" id="A0AAE8MR33"/>
<dbReference type="Gene3D" id="3.90.70.80">
    <property type="match status" value="1"/>
</dbReference>
<dbReference type="EMBL" id="ONZQ02000001">
    <property type="protein sequence ID" value="SPN97396.1"/>
    <property type="molecule type" value="Genomic_DNA"/>
</dbReference>
<dbReference type="Pfam" id="PF02338">
    <property type="entry name" value="OTU"/>
    <property type="match status" value="1"/>
</dbReference>
<dbReference type="InterPro" id="IPR049771">
    <property type="entry name" value="OTU2-like_OTU"/>
</dbReference>
<evidence type="ECO:0000259" key="2">
    <source>
        <dbReference type="PROSITE" id="PS50802"/>
    </source>
</evidence>
<evidence type="ECO:0000313" key="4">
    <source>
        <dbReference type="Proteomes" id="UP001187682"/>
    </source>
</evidence>
<sequence>MAGDATTESPRPGTQGETLEEMQARHRKEKKELQARVTGKKKNATKKTRKGVNDECADMERRLAEKQAGEIASLLGSGPGQDDEETIDGDDEGQQAGEGKAEAVARDIGDLKLGAPQEQAPASAQGQGKKRNRQKERLARRQAEQIAAAEAAESEALSMTDHRAIERAAMAYTFKTNSLVEREIRPDGHCLFSAVADQLEHRGIPLRSAPGAAQGDGTPGFKVVRGVAARWVEDRGDDFAPFLEEDLGDYVARIRDTAEWGGQIELQALAGAYNLEINVVQNGATEKIQAAEGGGGREGEVERIWLAYYRHGYGLGEHYNSLRTAPS</sequence>
<dbReference type="InterPro" id="IPR003323">
    <property type="entry name" value="OTU_dom"/>
</dbReference>
<dbReference type="Proteomes" id="UP001187682">
    <property type="component" value="Unassembled WGS sequence"/>
</dbReference>
<feature type="compositionally biased region" description="Basic residues" evidence="1">
    <location>
        <begin position="38"/>
        <end position="50"/>
    </location>
</feature>
<dbReference type="SUPFAM" id="SSF54001">
    <property type="entry name" value="Cysteine proteinases"/>
    <property type="match status" value="1"/>
</dbReference>
<proteinExistence type="predicted"/>
<gene>
    <name evidence="3" type="ORF">DNG_00910</name>
</gene>
<evidence type="ECO:0000313" key="3">
    <source>
        <dbReference type="EMBL" id="SPN97396.1"/>
    </source>
</evidence>
<dbReference type="InterPro" id="IPR050704">
    <property type="entry name" value="Peptidase_C85-like"/>
</dbReference>
<feature type="domain" description="OTU" evidence="2">
    <location>
        <begin position="179"/>
        <end position="325"/>
    </location>
</feature>
<feature type="region of interest" description="Disordered" evidence="1">
    <location>
        <begin position="116"/>
        <end position="144"/>
    </location>
</feature>
<dbReference type="PANTHER" id="PTHR12419:SF10">
    <property type="entry name" value="DEUBIQUITINASE OTUD6B"/>
    <property type="match status" value="1"/>
</dbReference>
<dbReference type="GO" id="GO:0004843">
    <property type="term" value="F:cysteine-type deubiquitinase activity"/>
    <property type="evidence" value="ECO:0007669"/>
    <property type="project" value="TreeGrafter"/>
</dbReference>
<feature type="compositionally biased region" description="Acidic residues" evidence="1">
    <location>
        <begin position="81"/>
        <end position="93"/>
    </location>
</feature>
<keyword evidence="4" id="KW-1185">Reference proteome</keyword>
<protein>
    <submittedName>
        <fullName evidence="3">Related to OTU domain-containing protein 6B</fullName>
    </submittedName>
</protein>
<dbReference type="GO" id="GO:0016579">
    <property type="term" value="P:protein deubiquitination"/>
    <property type="evidence" value="ECO:0007669"/>
    <property type="project" value="TreeGrafter"/>
</dbReference>
<evidence type="ECO:0000256" key="1">
    <source>
        <dbReference type="SAM" id="MobiDB-lite"/>
    </source>
</evidence>
<reference evidence="3" key="1">
    <citation type="submission" date="2018-03" db="EMBL/GenBank/DDBJ databases">
        <authorList>
            <person name="Guldener U."/>
        </authorList>
    </citation>
    <scope>NUCLEOTIDE SEQUENCE</scope>
</reference>
<organism evidence="3 4">
    <name type="scientific">Cephalotrichum gorgonifer</name>
    <dbReference type="NCBI Taxonomy" id="2041049"/>
    <lineage>
        <taxon>Eukaryota</taxon>
        <taxon>Fungi</taxon>
        <taxon>Dikarya</taxon>
        <taxon>Ascomycota</taxon>
        <taxon>Pezizomycotina</taxon>
        <taxon>Sordariomycetes</taxon>
        <taxon>Hypocreomycetidae</taxon>
        <taxon>Microascales</taxon>
        <taxon>Microascaceae</taxon>
        <taxon>Cephalotrichum</taxon>
    </lineage>
</organism>
<accession>A0AAE8MR33</accession>
<feature type="region of interest" description="Disordered" evidence="1">
    <location>
        <begin position="1"/>
        <end position="104"/>
    </location>
</feature>
<feature type="compositionally biased region" description="Basic and acidic residues" evidence="1">
    <location>
        <begin position="58"/>
        <end position="68"/>
    </location>
</feature>
<name>A0AAE8MR33_9PEZI</name>
<dbReference type="PROSITE" id="PS50802">
    <property type="entry name" value="OTU"/>
    <property type="match status" value="1"/>
</dbReference>
<dbReference type="PANTHER" id="PTHR12419">
    <property type="entry name" value="OTU DOMAIN CONTAINING PROTEIN"/>
    <property type="match status" value="1"/>
</dbReference>
<dbReference type="CDD" id="cd22762">
    <property type="entry name" value="OTU_fungi_OTU2-like"/>
    <property type="match status" value="1"/>
</dbReference>
<dbReference type="InterPro" id="IPR038765">
    <property type="entry name" value="Papain-like_cys_pep_sf"/>
</dbReference>
<comment type="caution">
    <text evidence="3">The sequence shown here is derived from an EMBL/GenBank/DDBJ whole genome shotgun (WGS) entry which is preliminary data.</text>
</comment>